<reference evidence="1" key="1">
    <citation type="submission" date="2019-06" db="EMBL/GenBank/DDBJ databases">
        <title>Draft genome sequence of Bacillus sp. strain MHSD28.</title>
        <authorList>
            <person name="Makuwa S.C."/>
            <person name="Serepa-Dlamini M.H."/>
        </authorList>
    </citation>
    <scope>NUCLEOTIDE SEQUENCE</scope>
    <source>
        <strain evidence="1">MHSD28</strain>
    </source>
</reference>
<sequence>MEDKKCEKCGSDKFTEATDYIPVKPSKGSFKGSNKIYSFCLNCGEVDSIRIENTTIFKK</sequence>
<dbReference type="Proteomes" id="UP000317636">
    <property type="component" value="Unassembled WGS sequence"/>
</dbReference>
<accession>A0AC61T2E8</accession>
<organism evidence="1 2">
    <name type="scientific">Bacillus dicomae</name>
    <dbReference type="NCBI Taxonomy" id="3088378"/>
    <lineage>
        <taxon>Bacteria</taxon>
        <taxon>Bacillati</taxon>
        <taxon>Bacillota</taxon>
        <taxon>Bacilli</taxon>
        <taxon>Bacillales</taxon>
        <taxon>Bacillaceae</taxon>
        <taxon>Bacillus</taxon>
        <taxon>Bacillus cereus group</taxon>
    </lineage>
</organism>
<keyword evidence="2" id="KW-1185">Reference proteome</keyword>
<comment type="caution">
    <text evidence="1">The sequence shown here is derived from an EMBL/GenBank/DDBJ whole genome shotgun (WGS) entry which is preliminary data.</text>
</comment>
<evidence type="ECO:0000313" key="1">
    <source>
        <dbReference type="EMBL" id="TPV42247.1"/>
    </source>
</evidence>
<gene>
    <name evidence="1" type="ORF">FJ659_17460</name>
</gene>
<protein>
    <submittedName>
        <fullName evidence="1">Uncharacterized protein</fullName>
    </submittedName>
</protein>
<evidence type="ECO:0000313" key="2">
    <source>
        <dbReference type="Proteomes" id="UP000317636"/>
    </source>
</evidence>
<name>A0AC61T2E8_9BACI</name>
<dbReference type="EMBL" id="VHIV01000003">
    <property type="protein sequence ID" value="TPV42247.1"/>
    <property type="molecule type" value="Genomic_DNA"/>
</dbReference>
<proteinExistence type="predicted"/>